<proteinExistence type="predicted"/>
<dbReference type="PROSITE" id="PS51257">
    <property type="entry name" value="PROKAR_LIPOPROTEIN"/>
    <property type="match status" value="1"/>
</dbReference>
<name>A0AAU7CSS4_9BACT</name>
<dbReference type="AlphaFoldDB" id="A0AAU7CSS4"/>
<organism evidence="2">
    <name type="scientific">Singulisphaera sp. Ch08</name>
    <dbReference type="NCBI Taxonomy" id="3120278"/>
    <lineage>
        <taxon>Bacteria</taxon>
        <taxon>Pseudomonadati</taxon>
        <taxon>Planctomycetota</taxon>
        <taxon>Planctomycetia</taxon>
        <taxon>Isosphaerales</taxon>
        <taxon>Isosphaeraceae</taxon>
        <taxon>Singulisphaera</taxon>
    </lineage>
</organism>
<gene>
    <name evidence="2" type="ORF">V5E97_19455</name>
</gene>
<dbReference type="EMBL" id="CP155447">
    <property type="protein sequence ID" value="XBH08130.1"/>
    <property type="molecule type" value="Genomic_DNA"/>
</dbReference>
<evidence type="ECO:0000313" key="2">
    <source>
        <dbReference type="EMBL" id="XBH08130.1"/>
    </source>
</evidence>
<protein>
    <recommendedName>
        <fullName evidence="3">Lipoprotein</fullName>
    </recommendedName>
</protein>
<evidence type="ECO:0000256" key="1">
    <source>
        <dbReference type="SAM" id="SignalP"/>
    </source>
</evidence>
<feature type="signal peptide" evidence="1">
    <location>
        <begin position="1"/>
        <end position="26"/>
    </location>
</feature>
<sequence length="66" mass="6969">MMKPFAGWLGAPILVFAFSGCGSGTAESTTPVATQDGRPAGFEDMMKGMDKNMKKATANPRAMVKK</sequence>
<feature type="chain" id="PRO_5043728039" description="Lipoprotein" evidence="1">
    <location>
        <begin position="27"/>
        <end position="66"/>
    </location>
</feature>
<keyword evidence="1" id="KW-0732">Signal</keyword>
<dbReference type="RefSeq" id="WP_406700968.1">
    <property type="nucleotide sequence ID" value="NZ_CP155447.1"/>
</dbReference>
<accession>A0AAU7CSS4</accession>
<evidence type="ECO:0008006" key="3">
    <source>
        <dbReference type="Google" id="ProtNLM"/>
    </source>
</evidence>
<reference evidence="2" key="1">
    <citation type="submission" date="2024-05" db="EMBL/GenBank/DDBJ databases">
        <title>Planctomycetes of the genus Singulisphaera possess chitinolytic capabilities.</title>
        <authorList>
            <person name="Ivanova A."/>
        </authorList>
    </citation>
    <scope>NUCLEOTIDE SEQUENCE</scope>
    <source>
        <strain evidence="2">Ch08T</strain>
    </source>
</reference>